<dbReference type="AlphaFoldDB" id="A0A329R3Y4"/>
<dbReference type="Proteomes" id="UP000250462">
    <property type="component" value="Unassembled WGS sequence"/>
</dbReference>
<organism evidence="4 5">
    <name type="scientific">Phytoactinopolyspora halophila</name>
    <dbReference type="NCBI Taxonomy" id="1981511"/>
    <lineage>
        <taxon>Bacteria</taxon>
        <taxon>Bacillati</taxon>
        <taxon>Actinomycetota</taxon>
        <taxon>Actinomycetes</taxon>
        <taxon>Jiangellales</taxon>
        <taxon>Jiangellaceae</taxon>
        <taxon>Phytoactinopolyspora</taxon>
    </lineage>
</organism>
<evidence type="ECO:0000256" key="2">
    <source>
        <dbReference type="ARBA" id="ARBA00005983"/>
    </source>
</evidence>
<comment type="similarity">
    <text evidence="2">Belongs to the diacylglycerol/lipid kinase family.</text>
</comment>
<dbReference type="Gene3D" id="3.40.50.10330">
    <property type="entry name" value="Probable inorganic polyphosphate/atp-NAD kinase, domain 1"/>
    <property type="match status" value="1"/>
</dbReference>
<dbReference type="Pfam" id="PF00781">
    <property type="entry name" value="DAGK_cat"/>
    <property type="match status" value="1"/>
</dbReference>
<dbReference type="GO" id="GO:0005886">
    <property type="term" value="C:plasma membrane"/>
    <property type="evidence" value="ECO:0007669"/>
    <property type="project" value="TreeGrafter"/>
</dbReference>
<dbReference type="PROSITE" id="PS50146">
    <property type="entry name" value="DAGK"/>
    <property type="match status" value="1"/>
</dbReference>
<dbReference type="PANTHER" id="PTHR12358">
    <property type="entry name" value="SPHINGOSINE KINASE"/>
    <property type="match status" value="1"/>
</dbReference>
<protein>
    <submittedName>
        <fullName evidence="4">Diacylglycerol kinase family lipid kinase</fullName>
    </submittedName>
</protein>
<dbReference type="PANTHER" id="PTHR12358:SF106">
    <property type="entry name" value="LIPID KINASE YEGS"/>
    <property type="match status" value="1"/>
</dbReference>
<dbReference type="EMBL" id="QMIG01000001">
    <property type="protein sequence ID" value="RAW18769.1"/>
    <property type="molecule type" value="Genomic_DNA"/>
</dbReference>
<evidence type="ECO:0000313" key="5">
    <source>
        <dbReference type="Proteomes" id="UP000250462"/>
    </source>
</evidence>
<gene>
    <name evidence="4" type="ORF">DPM12_01495</name>
</gene>
<dbReference type="GO" id="GO:0004143">
    <property type="term" value="F:ATP-dependent diacylglycerol kinase activity"/>
    <property type="evidence" value="ECO:0007669"/>
    <property type="project" value="TreeGrafter"/>
</dbReference>
<evidence type="ECO:0000256" key="1">
    <source>
        <dbReference type="ARBA" id="ARBA00001946"/>
    </source>
</evidence>
<dbReference type="Gene3D" id="2.60.200.40">
    <property type="match status" value="1"/>
</dbReference>
<dbReference type="InterPro" id="IPR001206">
    <property type="entry name" value="Diacylglycerol_kinase_cat_dom"/>
</dbReference>
<comment type="cofactor">
    <cofactor evidence="1">
        <name>Mg(2+)</name>
        <dbReference type="ChEBI" id="CHEBI:18420"/>
    </cofactor>
</comment>
<dbReference type="OrthoDB" id="142078at2"/>
<evidence type="ECO:0000259" key="3">
    <source>
        <dbReference type="PROSITE" id="PS50146"/>
    </source>
</evidence>
<dbReference type="SMART" id="SM00046">
    <property type="entry name" value="DAGKc"/>
    <property type="match status" value="1"/>
</dbReference>
<dbReference type="InterPro" id="IPR050187">
    <property type="entry name" value="Lipid_Phosphate_FormReg"/>
</dbReference>
<dbReference type="InterPro" id="IPR017438">
    <property type="entry name" value="ATP-NAD_kinase_N"/>
</dbReference>
<dbReference type="RefSeq" id="WP_112256483.1">
    <property type="nucleotide sequence ID" value="NZ_QMIG01000001.1"/>
</dbReference>
<evidence type="ECO:0000313" key="4">
    <source>
        <dbReference type="EMBL" id="RAW18769.1"/>
    </source>
</evidence>
<comment type="caution">
    <text evidence="4">The sequence shown here is derived from an EMBL/GenBank/DDBJ whole genome shotgun (WGS) entry which is preliminary data.</text>
</comment>
<keyword evidence="5" id="KW-1185">Reference proteome</keyword>
<name>A0A329R3Y4_9ACTN</name>
<dbReference type="SUPFAM" id="SSF111331">
    <property type="entry name" value="NAD kinase/diacylglycerol kinase-like"/>
    <property type="match status" value="1"/>
</dbReference>
<accession>A0A329R3Y4</accession>
<sequence>MRALAVVNPNATTTSGRTRDVLFTALRHDLALEVAETTHRGHATELGRKARDNEVNLVIAVGGDGTVNELINGVLHDGPGPGVPHLGIVPGGSANVLARNLGIPGDPVEATGLLLNAVREHRRHPFNLGRLDDRYFAFAAGMGLDADVVRTVEHARENGRRATPTLYARTAVARYLRQLRHTRPDITVVPGSGTPVTGLAVAIITNCSPWTYLADLPLRPTPHAEFSHGLDLFGLTRLAPASALWAVAQMTTRHGPRGRQVVSLHDQSDLVLRTQTPLPVQVDGDYLGEREQVTVTSFREALHLVY</sequence>
<dbReference type="InterPro" id="IPR016064">
    <property type="entry name" value="NAD/diacylglycerol_kinase_sf"/>
</dbReference>
<proteinExistence type="inferred from homology"/>
<feature type="domain" description="DAGKc" evidence="3">
    <location>
        <begin position="1"/>
        <end position="135"/>
    </location>
</feature>
<keyword evidence="4" id="KW-0808">Transferase</keyword>
<keyword evidence="4" id="KW-0418">Kinase</keyword>
<reference evidence="4 5" key="1">
    <citation type="submission" date="2018-06" db="EMBL/GenBank/DDBJ databases">
        <title>Phytoactinopolyspora halophila sp. nov., a novel halophilic actinomycete isolated from a saline soil in China.</title>
        <authorList>
            <person name="Tang S.-K."/>
        </authorList>
    </citation>
    <scope>NUCLEOTIDE SEQUENCE [LARGE SCALE GENOMIC DNA]</scope>
    <source>
        <strain evidence="4 5">YIM 96934</strain>
    </source>
</reference>